<proteinExistence type="inferred from homology"/>
<dbReference type="InterPro" id="IPR051415">
    <property type="entry name" value="LAAT-1"/>
</dbReference>
<sequence length="249" mass="27987">MQENYVLKSTEGISIWFILIWLGGDAFNLVGGLRQEVLPTMIGLAAYYCFCDMVLIWQWWYYGTYYREGQPIATRDAEQTPFLPHASRSTTRRWMPTWDDVMALLPSHHLTLLKYALALSFVLVTAIAAYVAADSHPPSSDPGPGMRWDAQLLGWLSALLYLSSRIPQILKNRHTKCAGLSLALFIFAVGGNVTYVLSILLKDTSVPYLVENMSWIVGSVGTIFLDGIVFYQFVRYAPERAALEAASYP</sequence>
<dbReference type="FunFam" id="1.20.1280.290:FF:000012">
    <property type="entry name" value="Vacuolar membrane PQ loop repeat protein"/>
    <property type="match status" value="1"/>
</dbReference>
<dbReference type="EMBL" id="CP033155">
    <property type="protein sequence ID" value="AYO44888.1"/>
    <property type="molecule type" value="Genomic_DNA"/>
</dbReference>
<dbReference type="Proteomes" id="UP000269793">
    <property type="component" value="Chromosome VIII"/>
</dbReference>
<dbReference type="Gene3D" id="1.20.1280.290">
    <property type="match status" value="2"/>
</dbReference>
<dbReference type="OrthoDB" id="8048523at2759"/>
<evidence type="ECO:0000313" key="9">
    <source>
        <dbReference type="Proteomes" id="UP000269793"/>
    </source>
</evidence>
<feature type="transmembrane region" description="Helical" evidence="7">
    <location>
        <begin position="152"/>
        <end position="170"/>
    </location>
</feature>
<keyword evidence="3 7" id="KW-1133">Transmembrane helix</keyword>
<dbReference type="SMART" id="SM00679">
    <property type="entry name" value="CTNS"/>
    <property type="match status" value="2"/>
</dbReference>
<dbReference type="FunFam" id="1.20.1280.290:FF:000009">
    <property type="entry name" value="PQ loop repeat family protein"/>
    <property type="match status" value="1"/>
</dbReference>
<evidence type="ECO:0008006" key="10">
    <source>
        <dbReference type="Google" id="ProtNLM"/>
    </source>
</evidence>
<evidence type="ECO:0000256" key="2">
    <source>
        <dbReference type="ARBA" id="ARBA00022692"/>
    </source>
</evidence>
<dbReference type="GO" id="GO:0034486">
    <property type="term" value="P:vacuolar transmembrane transport"/>
    <property type="evidence" value="ECO:0007669"/>
    <property type="project" value="UniProtKB-ARBA"/>
</dbReference>
<comment type="subcellular location">
    <subcellularLocation>
        <location evidence="1">Membrane</location>
        <topology evidence="1">Multi-pass membrane protein</topology>
    </subcellularLocation>
</comment>
<feature type="transmembrane region" description="Helical" evidence="7">
    <location>
        <begin position="182"/>
        <end position="201"/>
    </location>
</feature>
<name>A0A3G2SBQ8_MALR7</name>
<dbReference type="VEuPathDB" id="FungiDB:DNF11_3938"/>
<protein>
    <recommendedName>
        <fullName evidence="10">Vacuolar amino acid transporter YPQ3</fullName>
    </recommendedName>
</protein>
<accession>A0A3G2SBQ8</accession>
<organism evidence="8 9">
    <name type="scientific">Malassezia restricta (strain ATCC 96810 / NBRC 103918 / CBS 7877)</name>
    <name type="common">Seborrheic dermatitis infection agent</name>
    <dbReference type="NCBI Taxonomy" id="425264"/>
    <lineage>
        <taxon>Eukaryota</taxon>
        <taxon>Fungi</taxon>
        <taxon>Dikarya</taxon>
        <taxon>Basidiomycota</taxon>
        <taxon>Ustilaginomycotina</taxon>
        <taxon>Malasseziomycetes</taxon>
        <taxon>Malasseziales</taxon>
        <taxon>Malasseziaceae</taxon>
        <taxon>Malassezia</taxon>
    </lineage>
</organism>
<evidence type="ECO:0000256" key="1">
    <source>
        <dbReference type="ARBA" id="ARBA00004141"/>
    </source>
</evidence>
<dbReference type="InterPro" id="IPR006603">
    <property type="entry name" value="PQ-loop_rpt"/>
</dbReference>
<comment type="similarity">
    <text evidence="5">Belongs to the laat-1 family.</text>
</comment>
<evidence type="ECO:0000256" key="3">
    <source>
        <dbReference type="ARBA" id="ARBA00022989"/>
    </source>
</evidence>
<dbReference type="GO" id="GO:0098852">
    <property type="term" value="C:lytic vacuole membrane"/>
    <property type="evidence" value="ECO:0007669"/>
    <property type="project" value="UniProtKB-ARBA"/>
</dbReference>
<keyword evidence="4 7" id="KW-0472">Membrane</keyword>
<feature type="transmembrane region" description="Helical" evidence="7">
    <location>
        <begin position="37"/>
        <end position="57"/>
    </location>
</feature>
<evidence type="ECO:0000313" key="8">
    <source>
        <dbReference type="EMBL" id="AYO44888.1"/>
    </source>
</evidence>
<dbReference type="GO" id="GO:0015174">
    <property type="term" value="F:basic amino acid transmembrane transporter activity"/>
    <property type="evidence" value="ECO:0007669"/>
    <property type="project" value="UniProtKB-ARBA"/>
</dbReference>
<dbReference type="Pfam" id="PF04193">
    <property type="entry name" value="PQ-loop"/>
    <property type="match status" value="2"/>
</dbReference>
<evidence type="ECO:0000256" key="7">
    <source>
        <dbReference type="SAM" id="Phobius"/>
    </source>
</evidence>
<evidence type="ECO:0000256" key="4">
    <source>
        <dbReference type="ARBA" id="ARBA00023136"/>
    </source>
</evidence>
<keyword evidence="9" id="KW-1185">Reference proteome</keyword>
<reference evidence="8 9" key="1">
    <citation type="submission" date="2018-10" db="EMBL/GenBank/DDBJ databases">
        <title>Complete genome sequence of Malassezia restricta CBS 7877.</title>
        <authorList>
            <person name="Morand S.C."/>
            <person name="Bertignac M."/>
            <person name="Iltis A."/>
            <person name="Kolder I."/>
            <person name="Pirovano W."/>
            <person name="Jourdain R."/>
            <person name="Clavaud C."/>
        </authorList>
    </citation>
    <scope>NUCLEOTIDE SEQUENCE [LARGE SCALE GENOMIC DNA]</scope>
    <source>
        <strain evidence="8 9">CBS 7877</strain>
    </source>
</reference>
<feature type="transmembrane region" description="Helical" evidence="7">
    <location>
        <begin position="213"/>
        <end position="234"/>
    </location>
</feature>
<evidence type="ECO:0000256" key="5">
    <source>
        <dbReference type="ARBA" id="ARBA00038039"/>
    </source>
</evidence>
<gene>
    <name evidence="8" type="ORF">DNF11_3938</name>
</gene>
<feature type="transmembrane region" description="Helical" evidence="7">
    <location>
        <begin position="12"/>
        <end position="31"/>
    </location>
</feature>
<dbReference type="PANTHER" id="PTHR16201:SF44">
    <property type="entry name" value="SEVEN TRANSMEMBRANE PROTEIN 1"/>
    <property type="match status" value="1"/>
</dbReference>
<comment type="catalytic activity">
    <reaction evidence="6">
        <text>L-histidine(out) + L-arginine(in) = L-histidine(in) + L-arginine(out)</text>
        <dbReference type="Rhea" id="RHEA:71063"/>
        <dbReference type="ChEBI" id="CHEBI:32682"/>
        <dbReference type="ChEBI" id="CHEBI:57595"/>
    </reaction>
</comment>
<dbReference type="PANTHER" id="PTHR16201">
    <property type="entry name" value="SEVEN TRANSMEMBRANE PROTEIN 1-RELATED"/>
    <property type="match status" value="1"/>
</dbReference>
<evidence type="ECO:0000256" key="6">
    <source>
        <dbReference type="ARBA" id="ARBA00050768"/>
    </source>
</evidence>
<feature type="transmembrane region" description="Helical" evidence="7">
    <location>
        <begin position="112"/>
        <end position="132"/>
    </location>
</feature>
<dbReference type="AlphaFoldDB" id="A0A3G2SBQ8"/>
<keyword evidence="2 7" id="KW-0812">Transmembrane</keyword>